<dbReference type="Pfam" id="PF02368">
    <property type="entry name" value="Big_2"/>
    <property type="match status" value="2"/>
</dbReference>
<dbReference type="Gene3D" id="2.60.40.1080">
    <property type="match status" value="2"/>
</dbReference>
<proteinExistence type="predicted"/>
<sequence length="1504" mass="161416">MGKKILRKVSSILTFVMIYTAMNFGGIVPAAHAAPVTIYSTGFDTNEYINAATPAGLSDYDLIQPLPVSTNEIIPLVWYKGEYSKGLLQADSKIFVKTGSSGFYRSGPVSLKLPVKANIGSVATINVSTATYQNITVSYYARTQGSPGGTLYSEWSPDGGKTWIEKANTQTVSSTSFTNYSFTINDTRANDNAYFMFRFRSDGSNSVYLNVDDLTISGDRLTTKPVTAMQLSKSSAEIGRNETLQLSVANVTPTDATGLSIKWTSNNKNIATVDMITGLVTPATPVSPGSVTIRATNIATGIYRESVVTVLDQEVYVPVSGLALSIPKALVPGQSVLLGADVSPTNASNPSVQWSSSDTSVVSLDSRGMATAIKKGTTTITAVSVDQGSYSASSQIQVIDEPDTARALLSFGFVNTNDPNLMADERGTVTIARGTIDHKDKTITVKMPEGTDLKKLVASYETPGKSVFIGNTPQQSNVTVNDFSNGMTYKVYGLSNVSTDYKVIIQQRAPVSPSRNFYASTPDDVVQASKQAQPGDSIILKNGTWTDADIYFSGDGLQDKLITLKAETQGQVIFQGASRVTVSGSYLIVDGLSFIGRSASKLDGAVKFDYLSNHCRLTNTTMDDFNPTDKDYFIKDDMNPLGASLPKHTWIYNYGTYNRIDHNTIIRKGFTGETLRLWRGVVHHSTIDHNYFAERALDDANGTEAIQVGMYLSPNNWDTKPSYSTIEHNLFYHWMGEIETVSIKAHNTVFRYNTVRESRGTVALRISDNSEMYGNFFMQNNLKDSGGIRVYGSGHKIYNNYFSGVAGTTDQRVGIALQAGVSVPGQDTQPAKNAIVAFNTIVDSNYGITIGAAADAAKTVGPDGLILANNLIKGSSVKEAIFENNKAPLNAATATIQGNIVYGSPISTSLTTGIRTNVNPLLTKSVNEEVYRPDAASPVIGAAEGTFNFITDDMDGQIRSQLKDIGADQRAAGAVMRKPLMASDVGPLAPSSDKEITSFSFQGLPASYNGVIVNTNIAVTVPYQTDLSTLTAIFATTGTIVKVGSKAQVSGTTVNDFNSQVTYLVTAADGSTKSYTILVNKEPHHQSSSKSSSGQGGGGGIANTDSQGTESVSVSKPEDVGLTAALDVKSGVSKASITTDTLSSFFNKAKPGTDGIKTLTVLVNKIEGSKGYEISIPVSFLSANDGTKKLALKTEFGSIIVPTTMLKAADIQKSATASLLISKADTAQLPTELQKTLTGKPFIDLALKVGDSLIDWKSADSQVEVSLPYTLSSKDADPEHVVVWYMNREGKAQTVTSGKYDPIQGVVTFKTNHFSLYAVTEVYKTFADLANYMWAKKAIEVLASKAIVEGTQSNAYSPGTQVTRADFVLLLHRTLGLKGVNPSSFQDVNKDDYYYDAVGTAKALGIVDGRDDNLFHPRDTISRQDMMVMLDRALSSLPSNRKQTGSGDLNSYKDASSVSTYAVKSVGSLLKAGLIEGDSSYLYPQNQVTRAEAAVALYRLHNQQ</sequence>
<dbReference type="CDD" id="cd14251">
    <property type="entry name" value="PL-6"/>
    <property type="match status" value="1"/>
</dbReference>
<feature type="domain" description="SLH" evidence="2">
    <location>
        <begin position="1449"/>
        <end position="1504"/>
    </location>
</feature>
<name>A0ABT1YLX5_9BACL</name>
<dbReference type="InterPro" id="IPR003343">
    <property type="entry name" value="Big_2"/>
</dbReference>
<dbReference type="EMBL" id="JANQBD010000018">
    <property type="protein sequence ID" value="MCR8634181.1"/>
    <property type="molecule type" value="Genomic_DNA"/>
</dbReference>
<dbReference type="SMART" id="SM00710">
    <property type="entry name" value="PbH1"/>
    <property type="match status" value="4"/>
</dbReference>
<dbReference type="InterPro" id="IPR008964">
    <property type="entry name" value="Invasin/intimin_cell_adhesion"/>
</dbReference>
<evidence type="ECO:0000259" key="2">
    <source>
        <dbReference type="PROSITE" id="PS51272"/>
    </source>
</evidence>
<dbReference type="Gene3D" id="2.60.40.2340">
    <property type="match status" value="1"/>
</dbReference>
<dbReference type="InterPro" id="IPR012334">
    <property type="entry name" value="Pectin_lyas_fold"/>
</dbReference>
<dbReference type="Gene3D" id="2.60.40.4120">
    <property type="match status" value="1"/>
</dbReference>
<feature type="region of interest" description="Disordered" evidence="1">
    <location>
        <begin position="1081"/>
        <end position="1114"/>
    </location>
</feature>
<dbReference type="InterPro" id="IPR011050">
    <property type="entry name" value="Pectin_lyase_fold/virulence"/>
</dbReference>
<dbReference type="Gene3D" id="2.160.20.10">
    <property type="entry name" value="Single-stranded right-handed beta-helix, Pectin lyase-like"/>
    <property type="match status" value="1"/>
</dbReference>
<dbReference type="Proteomes" id="UP001300012">
    <property type="component" value="Unassembled WGS sequence"/>
</dbReference>
<feature type="domain" description="SLH" evidence="2">
    <location>
        <begin position="1322"/>
        <end position="1380"/>
    </location>
</feature>
<reference evidence="3 4" key="1">
    <citation type="submission" date="2022-08" db="EMBL/GenBank/DDBJ databases">
        <title>Paenibacillus endoradicis sp. nov., Paenibacillus radicibacter sp. nov and Paenibacillus pararadicis sp. nov., three cold-adapted plant growth-promoting bacteria isolated from root of Larix gmelinii in Great Khingan.</title>
        <authorList>
            <person name="Xue H."/>
        </authorList>
    </citation>
    <scope>NUCLEOTIDE SEQUENCE [LARGE SCALE GENOMIC DNA]</scope>
    <source>
        <strain evidence="3 4">N5-1-1-5</strain>
    </source>
</reference>
<dbReference type="SUPFAM" id="SSF49373">
    <property type="entry name" value="Invasin/intimin cell-adhesion fragments"/>
    <property type="match status" value="2"/>
</dbReference>
<dbReference type="InterPro" id="IPR039513">
    <property type="entry name" value="PL-6"/>
</dbReference>
<dbReference type="SMART" id="SM00635">
    <property type="entry name" value="BID_2"/>
    <property type="match status" value="2"/>
</dbReference>
<dbReference type="PROSITE" id="PS51272">
    <property type="entry name" value="SLH"/>
    <property type="match status" value="3"/>
</dbReference>
<accession>A0ABT1YLX5</accession>
<gene>
    <name evidence="3" type="ORF">NV381_23600</name>
</gene>
<evidence type="ECO:0000313" key="4">
    <source>
        <dbReference type="Proteomes" id="UP001300012"/>
    </source>
</evidence>
<feature type="domain" description="SLH" evidence="2">
    <location>
        <begin position="1381"/>
        <end position="1444"/>
    </location>
</feature>
<keyword evidence="4" id="KW-1185">Reference proteome</keyword>
<evidence type="ECO:0000256" key="1">
    <source>
        <dbReference type="SAM" id="MobiDB-lite"/>
    </source>
</evidence>
<dbReference type="Pfam" id="PF14592">
    <property type="entry name" value="Chondroitinas_B"/>
    <property type="match status" value="1"/>
</dbReference>
<dbReference type="InterPro" id="IPR006626">
    <property type="entry name" value="PbH1"/>
</dbReference>
<feature type="compositionally biased region" description="Polar residues" evidence="1">
    <location>
        <begin position="1103"/>
        <end position="1114"/>
    </location>
</feature>
<dbReference type="InterPro" id="IPR001119">
    <property type="entry name" value="SLH_dom"/>
</dbReference>
<protein>
    <submittedName>
        <fullName evidence="3">S-layer homology domain-containing protein</fullName>
    </submittedName>
</protein>
<dbReference type="SUPFAM" id="SSF51126">
    <property type="entry name" value="Pectin lyase-like"/>
    <property type="match status" value="1"/>
</dbReference>
<organism evidence="3 4">
    <name type="scientific">Paenibacillus radicis</name>
    <name type="common">ex Xue et al. 2023</name>
    <dbReference type="NCBI Taxonomy" id="2972489"/>
    <lineage>
        <taxon>Bacteria</taxon>
        <taxon>Bacillati</taxon>
        <taxon>Bacillota</taxon>
        <taxon>Bacilli</taxon>
        <taxon>Bacillales</taxon>
        <taxon>Paenibacillaceae</taxon>
        <taxon>Paenibacillus</taxon>
    </lineage>
</organism>
<evidence type="ECO:0000313" key="3">
    <source>
        <dbReference type="EMBL" id="MCR8634181.1"/>
    </source>
</evidence>
<comment type="caution">
    <text evidence="3">The sequence shown here is derived from an EMBL/GenBank/DDBJ whole genome shotgun (WGS) entry which is preliminary data.</text>
</comment>
<dbReference type="RefSeq" id="WP_258215744.1">
    <property type="nucleotide sequence ID" value="NZ_JANQBD010000018.1"/>
</dbReference>
<dbReference type="Pfam" id="PF00395">
    <property type="entry name" value="SLH"/>
    <property type="match status" value="3"/>
</dbReference>